<comment type="caution">
    <text evidence="4">The sequence shown here is derived from an EMBL/GenBank/DDBJ whole genome shotgun (WGS) entry which is preliminary data.</text>
</comment>
<protein>
    <recommendedName>
        <fullName evidence="3">DUF1559 domain-containing protein</fullName>
    </recommendedName>
</protein>
<evidence type="ECO:0000259" key="3">
    <source>
        <dbReference type="Pfam" id="PF07596"/>
    </source>
</evidence>
<gene>
    <name evidence="4" type="ORF">HRbin17_01438</name>
</gene>
<sequence>MRRAFTLIELLVVIAIIAILAAILFPVFSRVREKARQISCLSNCRQIGTAVSMYTQDYDGNFVPAQLPPSGPNYSWPTMIYPYIKNEQVFVCPSGERSATTVSFTTTNGAATCPTPYVGVTVDDPNLFGGMCGDGTTYSLGCVVHALSYGRNVIRNIPQAWRTPNFYDGNKSGFVRTGTTVGVHEAEVADPAGSIHIVDAWTRQAGTGFPGNSIRGLQEEIRTDRWPDCTASKAANRHMEGFNAIFGDGHAKWRKYGSTKVCEWSIQDDCVGVGLQ</sequence>
<dbReference type="SUPFAM" id="SSF54523">
    <property type="entry name" value="Pili subunits"/>
    <property type="match status" value="1"/>
</dbReference>
<name>A0A2H5XCK5_9BACT</name>
<dbReference type="Pfam" id="PF07963">
    <property type="entry name" value="N_methyl"/>
    <property type="match status" value="1"/>
</dbReference>
<dbReference type="NCBIfam" id="TIGR02532">
    <property type="entry name" value="IV_pilin_GFxxxE"/>
    <property type="match status" value="1"/>
</dbReference>
<dbReference type="GO" id="GO:0015628">
    <property type="term" value="P:protein secretion by the type II secretion system"/>
    <property type="evidence" value="ECO:0007669"/>
    <property type="project" value="InterPro"/>
</dbReference>
<dbReference type="AlphaFoldDB" id="A0A2H5XCK5"/>
<dbReference type="InterPro" id="IPR011453">
    <property type="entry name" value="DUF1559"/>
</dbReference>
<proteinExistence type="predicted"/>
<evidence type="ECO:0000313" key="5">
    <source>
        <dbReference type="Proteomes" id="UP000236173"/>
    </source>
</evidence>
<dbReference type="PRINTS" id="PR00813">
    <property type="entry name" value="BCTERIALGSPG"/>
</dbReference>
<keyword evidence="1" id="KW-0488">Methylation</keyword>
<evidence type="ECO:0000256" key="2">
    <source>
        <dbReference type="SAM" id="Phobius"/>
    </source>
</evidence>
<evidence type="ECO:0000313" key="4">
    <source>
        <dbReference type="EMBL" id="GBC98919.1"/>
    </source>
</evidence>
<accession>A0A2H5XCK5</accession>
<reference evidence="5" key="1">
    <citation type="submission" date="2017-09" db="EMBL/GenBank/DDBJ databases">
        <title>Metaegenomics of thermophilic ammonia-oxidizing enrichment culture.</title>
        <authorList>
            <person name="Kato S."/>
            <person name="Suzuki K."/>
        </authorList>
    </citation>
    <scope>NUCLEOTIDE SEQUENCE [LARGE SCALE GENOMIC DNA]</scope>
</reference>
<dbReference type="Gene3D" id="3.30.700.10">
    <property type="entry name" value="Glycoprotein, Type 4 Pilin"/>
    <property type="match status" value="1"/>
</dbReference>
<evidence type="ECO:0000256" key="1">
    <source>
        <dbReference type="ARBA" id="ARBA00022481"/>
    </source>
</evidence>
<feature type="transmembrane region" description="Helical" evidence="2">
    <location>
        <begin position="7"/>
        <end position="28"/>
    </location>
</feature>
<dbReference type="Proteomes" id="UP000236173">
    <property type="component" value="Unassembled WGS sequence"/>
</dbReference>
<dbReference type="GO" id="GO:0015627">
    <property type="term" value="C:type II protein secretion system complex"/>
    <property type="evidence" value="ECO:0007669"/>
    <property type="project" value="InterPro"/>
</dbReference>
<feature type="domain" description="DUF1559" evidence="3">
    <location>
        <begin position="31"/>
        <end position="87"/>
    </location>
</feature>
<keyword evidence="2" id="KW-0812">Transmembrane</keyword>
<organism evidence="4 5">
    <name type="scientific">Candidatus Fervidibacter japonicus</name>
    <dbReference type="NCBI Taxonomy" id="2035412"/>
    <lineage>
        <taxon>Bacteria</taxon>
        <taxon>Candidatus Fervidibacterota</taxon>
        <taxon>Candidatus Fervidibacter</taxon>
    </lineage>
</organism>
<dbReference type="PANTHER" id="PTHR30093">
    <property type="entry name" value="GENERAL SECRETION PATHWAY PROTEIN G"/>
    <property type="match status" value="1"/>
</dbReference>
<dbReference type="InterPro" id="IPR045584">
    <property type="entry name" value="Pilin-like"/>
</dbReference>
<dbReference type="EMBL" id="BEHT01000017">
    <property type="protein sequence ID" value="GBC98919.1"/>
    <property type="molecule type" value="Genomic_DNA"/>
</dbReference>
<keyword evidence="2" id="KW-0472">Membrane</keyword>
<dbReference type="PANTHER" id="PTHR30093:SF2">
    <property type="entry name" value="TYPE II SECRETION SYSTEM PROTEIN H"/>
    <property type="match status" value="1"/>
</dbReference>
<dbReference type="InterPro" id="IPR000983">
    <property type="entry name" value="Bac_GSPG_pilin"/>
</dbReference>
<dbReference type="Pfam" id="PF07596">
    <property type="entry name" value="SBP_bac_10"/>
    <property type="match status" value="1"/>
</dbReference>
<dbReference type="InterPro" id="IPR012902">
    <property type="entry name" value="N_methyl_site"/>
</dbReference>
<keyword evidence="2" id="KW-1133">Transmembrane helix</keyword>